<reference evidence="7" key="1">
    <citation type="submission" date="2016-10" db="EMBL/GenBank/DDBJ databases">
        <title>Sequence of Gallionella enrichment culture.</title>
        <authorList>
            <person name="Poehlein A."/>
            <person name="Muehling M."/>
            <person name="Daniel R."/>
        </authorList>
    </citation>
    <scope>NUCLEOTIDE SEQUENCE</scope>
</reference>
<dbReference type="PANTHER" id="PTHR30086:SF20">
    <property type="entry name" value="ARGININE EXPORTER PROTEIN ARGO-RELATED"/>
    <property type="match status" value="1"/>
</dbReference>
<comment type="subcellular location">
    <subcellularLocation>
        <location evidence="1">Cell membrane</location>
        <topology evidence="1">Multi-pass membrane protein</topology>
    </subcellularLocation>
</comment>
<evidence type="ECO:0000256" key="5">
    <source>
        <dbReference type="ARBA" id="ARBA00023136"/>
    </source>
</evidence>
<feature type="transmembrane region" description="Helical" evidence="6">
    <location>
        <begin position="42"/>
        <end position="66"/>
    </location>
</feature>
<dbReference type="EMBL" id="MLJW01000037">
    <property type="protein sequence ID" value="OIR07473.1"/>
    <property type="molecule type" value="Genomic_DNA"/>
</dbReference>
<proteinExistence type="predicted"/>
<evidence type="ECO:0000256" key="2">
    <source>
        <dbReference type="ARBA" id="ARBA00022475"/>
    </source>
</evidence>
<sequence>MPALHTLLTFFGASLLLALAPGPDNLFVLAQSASTGMRSGLLVTAGLCTGLLVHTSLVAVGVAALIRASPVAFSLLKGAGAAYLVYLAWLSFRAAPVGLAGDGEPKLPASTLYRRGIVMNVTNPKVTLFFLAFLPQFADPARGPLWLQIGVLGAVFIVATVLVFGSIAALAGRLGAAFARSARAQRLINRGAALVFVALAVELALARL</sequence>
<dbReference type="PANTHER" id="PTHR30086">
    <property type="entry name" value="ARGININE EXPORTER PROTEIN ARGO"/>
    <property type="match status" value="1"/>
</dbReference>
<evidence type="ECO:0000256" key="4">
    <source>
        <dbReference type="ARBA" id="ARBA00022989"/>
    </source>
</evidence>
<comment type="caution">
    <text evidence="7">The sequence shown here is derived from an EMBL/GenBank/DDBJ whole genome shotgun (WGS) entry which is preliminary data.</text>
</comment>
<evidence type="ECO:0000256" key="1">
    <source>
        <dbReference type="ARBA" id="ARBA00004651"/>
    </source>
</evidence>
<organism evidence="7">
    <name type="scientific">mine drainage metagenome</name>
    <dbReference type="NCBI Taxonomy" id="410659"/>
    <lineage>
        <taxon>unclassified sequences</taxon>
        <taxon>metagenomes</taxon>
        <taxon>ecological metagenomes</taxon>
    </lineage>
</organism>
<gene>
    <name evidence="7" type="primary">rhtB_2</name>
    <name evidence="7" type="ORF">GALL_104320</name>
</gene>
<name>A0A1J5SGA0_9ZZZZ</name>
<dbReference type="PIRSF" id="PIRSF006324">
    <property type="entry name" value="LeuE"/>
    <property type="match status" value="1"/>
</dbReference>
<dbReference type="GO" id="GO:0015171">
    <property type="term" value="F:amino acid transmembrane transporter activity"/>
    <property type="evidence" value="ECO:0007669"/>
    <property type="project" value="TreeGrafter"/>
</dbReference>
<keyword evidence="2" id="KW-1003">Cell membrane</keyword>
<keyword evidence="3 6" id="KW-0812">Transmembrane</keyword>
<protein>
    <submittedName>
        <fullName evidence="7">Homoserine/homoserine lactone efflux protein</fullName>
    </submittedName>
</protein>
<dbReference type="Pfam" id="PF01810">
    <property type="entry name" value="LysE"/>
    <property type="match status" value="1"/>
</dbReference>
<keyword evidence="4 6" id="KW-1133">Transmembrane helix</keyword>
<feature type="transmembrane region" description="Helical" evidence="6">
    <location>
        <begin position="73"/>
        <end position="92"/>
    </location>
</feature>
<evidence type="ECO:0000256" key="6">
    <source>
        <dbReference type="SAM" id="Phobius"/>
    </source>
</evidence>
<evidence type="ECO:0000256" key="3">
    <source>
        <dbReference type="ARBA" id="ARBA00022692"/>
    </source>
</evidence>
<dbReference type="InterPro" id="IPR001123">
    <property type="entry name" value="LeuE-type"/>
</dbReference>
<feature type="transmembrane region" description="Helical" evidence="6">
    <location>
        <begin position="187"/>
        <end position="206"/>
    </location>
</feature>
<dbReference type="AlphaFoldDB" id="A0A1J5SGA0"/>
<keyword evidence="5 6" id="KW-0472">Membrane</keyword>
<dbReference type="GO" id="GO:0005886">
    <property type="term" value="C:plasma membrane"/>
    <property type="evidence" value="ECO:0007669"/>
    <property type="project" value="UniProtKB-SubCell"/>
</dbReference>
<accession>A0A1J5SGA0</accession>
<feature type="transmembrane region" description="Helical" evidence="6">
    <location>
        <begin position="145"/>
        <end position="175"/>
    </location>
</feature>
<evidence type="ECO:0000313" key="7">
    <source>
        <dbReference type="EMBL" id="OIR07473.1"/>
    </source>
</evidence>